<gene>
    <name evidence="5" type="ORF">A2150_02165</name>
</gene>
<dbReference type="SUPFAM" id="SSF88713">
    <property type="entry name" value="Glycoside hydrolase/deacetylase"/>
    <property type="match status" value="1"/>
</dbReference>
<dbReference type="AlphaFoldDB" id="A0A1F6TIR2"/>
<accession>A0A1F6TIR2</accession>
<evidence type="ECO:0000313" key="5">
    <source>
        <dbReference type="EMBL" id="OGI44956.1"/>
    </source>
</evidence>
<dbReference type="EMBL" id="MFSS01000006">
    <property type="protein sequence ID" value="OGI44956.1"/>
    <property type="molecule type" value="Genomic_DNA"/>
</dbReference>
<dbReference type="InterPro" id="IPR004300">
    <property type="entry name" value="Glyco_hydro_57_N"/>
</dbReference>
<dbReference type="PANTHER" id="PTHR36306:SF1">
    <property type="entry name" value="ALPHA-AMYLASE-RELATED"/>
    <property type="match status" value="1"/>
</dbReference>
<dbReference type="GO" id="GO:0005975">
    <property type="term" value="P:carbohydrate metabolic process"/>
    <property type="evidence" value="ECO:0007669"/>
    <property type="project" value="InterPro"/>
</dbReference>
<dbReference type="Gene3D" id="3.20.110.10">
    <property type="entry name" value="Glycoside hydrolase 38, N terminal domain"/>
    <property type="match status" value="1"/>
</dbReference>
<evidence type="ECO:0000259" key="4">
    <source>
        <dbReference type="Pfam" id="PF03065"/>
    </source>
</evidence>
<sequence length="567" mass="63530">MSANTPLKVVLCWHMHQPQYRDLVGGGYHQPWTYLHAIKDYTDMAAHLEAVPAARAVINFAPILLEQIEDYARQVEGFLTNSLAIRDPLLAALGQAALPTADDARLSLIKACLRVNEQRLIERFPAYQRIAGMALWVTKHPDILPYVGDQLLADLLTWYHLAWLGETVRRDDARIQRLESKGANYTLHERRELLTVMGELLASVIGRYRRLAESGRVELSVTPYAHPILPLLLDFGSARDALPEVTLPMLPHYPGGEQRARWHVVEGIREFERHFGFRPRGCWPAEGGVSAAALALLAGEGFAWAASGEGVLHHSLGKLGHAAHAMKAAWLYQPYRVPDTGIDCFFRDDGLSDLIGFSYATWHADDAVANLIEHLERIADCCQDHPDRVVSIILDGENAWEHYPENAYHFLSALYRRLAEHPRMEMTTFSDYLAAHPAKPLRSLSAGSWVYGTFSTWIGDTDKNRGWDMLGEAKRVYDAVAGRLPSGKRAAAERQLAVCEGSDWFWWFGGDSPEATVGDFERLYRQHLTNLYQLLGREPPEYLAHVFTRGHGAPLHGGVMRPGQVGG</sequence>
<comment type="caution">
    <text evidence="5">The sequence shown here is derived from an EMBL/GenBank/DDBJ whole genome shotgun (WGS) entry which is preliminary data.</text>
</comment>
<dbReference type="GO" id="GO:0016787">
    <property type="term" value="F:hydrolase activity"/>
    <property type="evidence" value="ECO:0007669"/>
    <property type="project" value="UniProtKB-KW"/>
</dbReference>
<name>A0A1F6TIR2_9PROT</name>
<evidence type="ECO:0000256" key="2">
    <source>
        <dbReference type="ARBA" id="ARBA00023277"/>
    </source>
</evidence>
<evidence type="ECO:0000256" key="3">
    <source>
        <dbReference type="RuleBase" id="RU361196"/>
    </source>
</evidence>
<dbReference type="Pfam" id="PF03065">
    <property type="entry name" value="Glyco_hydro_57"/>
    <property type="match status" value="1"/>
</dbReference>
<organism evidence="5 6">
    <name type="scientific">Candidatus Muproteobacteria bacterium RBG_16_64_11</name>
    <dbReference type="NCBI Taxonomy" id="1817758"/>
    <lineage>
        <taxon>Bacteria</taxon>
        <taxon>Pseudomonadati</taxon>
        <taxon>Pseudomonadota</taxon>
        <taxon>Candidatus Muproteobacteria</taxon>
    </lineage>
</organism>
<reference evidence="5 6" key="1">
    <citation type="journal article" date="2016" name="Nat. Commun.">
        <title>Thousands of microbial genomes shed light on interconnected biogeochemical processes in an aquifer system.</title>
        <authorList>
            <person name="Anantharaman K."/>
            <person name="Brown C.T."/>
            <person name="Hug L.A."/>
            <person name="Sharon I."/>
            <person name="Castelle C.J."/>
            <person name="Probst A.J."/>
            <person name="Thomas B.C."/>
            <person name="Singh A."/>
            <person name="Wilkins M.J."/>
            <person name="Karaoz U."/>
            <person name="Brodie E.L."/>
            <person name="Williams K.H."/>
            <person name="Hubbard S.S."/>
            <person name="Banfield J.F."/>
        </authorList>
    </citation>
    <scope>NUCLEOTIDE SEQUENCE [LARGE SCALE GENOMIC DNA]</scope>
</reference>
<dbReference type="CDD" id="cd10796">
    <property type="entry name" value="GH57N_APU"/>
    <property type="match status" value="1"/>
</dbReference>
<dbReference type="InterPro" id="IPR052046">
    <property type="entry name" value="GH57_Enzymes"/>
</dbReference>
<evidence type="ECO:0000256" key="1">
    <source>
        <dbReference type="ARBA" id="ARBA00006821"/>
    </source>
</evidence>
<protein>
    <submittedName>
        <fullName evidence="5">Glycoside hydrolase</fullName>
    </submittedName>
</protein>
<keyword evidence="5" id="KW-0378">Hydrolase</keyword>
<dbReference type="STRING" id="1817758.A2150_02165"/>
<dbReference type="InterPro" id="IPR011330">
    <property type="entry name" value="Glyco_hydro/deAcase_b/a-brl"/>
</dbReference>
<proteinExistence type="inferred from homology"/>
<comment type="similarity">
    <text evidence="1 3">Belongs to the glycosyl hydrolase 57 family.</text>
</comment>
<feature type="domain" description="Glycoside hydrolase family 57 N-terminal" evidence="4">
    <location>
        <begin position="11"/>
        <end position="439"/>
    </location>
</feature>
<evidence type="ECO:0000313" key="6">
    <source>
        <dbReference type="Proteomes" id="UP000177925"/>
    </source>
</evidence>
<dbReference type="Proteomes" id="UP000177925">
    <property type="component" value="Unassembled WGS sequence"/>
</dbReference>
<keyword evidence="2 3" id="KW-0119">Carbohydrate metabolism</keyword>
<dbReference type="InterPro" id="IPR027291">
    <property type="entry name" value="Glyco_hydro_38_N_sf"/>
</dbReference>
<dbReference type="PANTHER" id="PTHR36306">
    <property type="entry name" value="ALPHA-AMYLASE-RELATED-RELATED"/>
    <property type="match status" value="1"/>
</dbReference>